<evidence type="ECO:0000256" key="1">
    <source>
        <dbReference type="ARBA" id="ARBA00000830"/>
    </source>
</evidence>
<evidence type="ECO:0000313" key="5">
    <source>
        <dbReference type="EMBL" id="KWA68802.1"/>
    </source>
</evidence>
<dbReference type="PANTHER" id="PTHR43434">
    <property type="entry name" value="PHOSPHOGLYCOLATE PHOSPHATASE"/>
    <property type="match status" value="1"/>
</dbReference>
<sequence length="220" mass="23764">MRRVGHYHHAPVGATAERTAVRIRVLDRIDVALGHDAAASEQIRPVIGLPLQAMFHALTADDRPEPADEFARRFVARADEVMVASTKIYAEVPGLLARLHERGVATAIVSSKFRYRIEAILDVADLRASIDVIVCGEDVQRHKPDPEGLVLALSRLEVPASSALYVGDHAVDAQAAERAGTRFVGAVSGTTSFDAWSSLGKDSVRRDLGELADIVRGRAS</sequence>
<evidence type="ECO:0000256" key="4">
    <source>
        <dbReference type="ARBA" id="ARBA00013078"/>
    </source>
</evidence>
<dbReference type="AlphaFoldDB" id="A0A119H5W7"/>
<dbReference type="GO" id="GO:0006281">
    <property type="term" value="P:DNA repair"/>
    <property type="evidence" value="ECO:0007669"/>
    <property type="project" value="TreeGrafter"/>
</dbReference>
<protein>
    <recommendedName>
        <fullName evidence="4">phosphoglycolate phosphatase</fullName>
        <ecNumber evidence="4">3.1.3.18</ecNumber>
    </recommendedName>
</protein>
<dbReference type="InterPro" id="IPR006439">
    <property type="entry name" value="HAD-SF_hydro_IA"/>
</dbReference>
<dbReference type="InterPro" id="IPR050155">
    <property type="entry name" value="HAD-like_hydrolase_sf"/>
</dbReference>
<comment type="caution">
    <text evidence="5">The sequence shown here is derived from an EMBL/GenBank/DDBJ whole genome shotgun (WGS) entry which is preliminary data.</text>
</comment>
<evidence type="ECO:0000313" key="6">
    <source>
        <dbReference type="Proteomes" id="UP000060630"/>
    </source>
</evidence>
<organism evidence="5 6">
    <name type="scientific">Burkholderia ubonensis</name>
    <dbReference type="NCBI Taxonomy" id="101571"/>
    <lineage>
        <taxon>Bacteria</taxon>
        <taxon>Pseudomonadati</taxon>
        <taxon>Pseudomonadota</taxon>
        <taxon>Betaproteobacteria</taxon>
        <taxon>Burkholderiales</taxon>
        <taxon>Burkholderiaceae</taxon>
        <taxon>Burkholderia</taxon>
        <taxon>Burkholderia cepacia complex</taxon>
    </lineage>
</organism>
<name>A0A119H5W7_9BURK</name>
<accession>A0A119H5W7</accession>
<dbReference type="Gene3D" id="3.40.50.1000">
    <property type="entry name" value="HAD superfamily/HAD-like"/>
    <property type="match status" value="1"/>
</dbReference>
<keyword evidence="5" id="KW-0378">Hydrolase</keyword>
<dbReference type="Gene3D" id="1.10.150.240">
    <property type="entry name" value="Putative phosphatase, domain 2"/>
    <property type="match status" value="1"/>
</dbReference>
<dbReference type="PANTHER" id="PTHR43434:SF1">
    <property type="entry name" value="PHOSPHOGLYCOLATE PHOSPHATASE"/>
    <property type="match status" value="1"/>
</dbReference>
<dbReference type="Proteomes" id="UP000060630">
    <property type="component" value="Unassembled WGS sequence"/>
</dbReference>
<comment type="similarity">
    <text evidence="3">Belongs to the HAD-like hydrolase superfamily. CbbY/CbbZ/Gph/YieH family.</text>
</comment>
<dbReference type="InterPro" id="IPR023198">
    <property type="entry name" value="PGP-like_dom2"/>
</dbReference>
<dbReference type="InterPro" id="IPR036412">
    <property type="entry name" value="HAD-like_sf"/>
</dbReference>
<comment type="catalytic activity">
    <reaction evidence="1">
        <text>2-phosphoglycolate + H2O = glycolate + phosphate</text>
        <dbReference type="Rhea" id="RHEA:14369"/>
        <dbReference type="ChEBI" id="CHEBI:15377"/>
        <dbReference type="ChEBI" id="CHEBI:29805"/>
        <dbReference type="ChEBI" id="CHEBI:43474"/>
        <dbReference type="ChEBI" id="CHEBI:58033"/>
        <dbReference type="EC" id="3.1.3.18"/>
    </reaction>
</comment>
<dbReference type="Pfam" id="PF13419">
    <property type="entry name" value="HAD_2"/>
    <property type="match status" value="1"/>
</dbReference>
<dbReference type="EMBL" id="LPHD01000233">
    <property type="protein sequence ID" value="KWA68802.1"/>
    <property type="molecule type" value="Genomic_DNA"/>
</dbReference>
<dbReference type="NCBIfam" id="TIGR01549">
    <property type="entry name" value="HAD-SF-IA-v1"/>
    <property type="match status" value="1"/>
</dbReference>
<dbReference type="InterPro" id="IPR023214">
    <property type="entry name" value="HAD_sf"/>
</dbReference>
<gene>
    <name evidence="5" type="ORF">WL29_09760</name>
</gene>
<comment type="pathway">
    <text evidence="2">Organic acid metabolism; glycolate biosynthesis; glycolate from 2-phosphoglycolate: step 1/1.</text>
</comment>
<dbReference type="InterPro" id="IPR041492">
    <property type="entry name" value="HAD_2"/>
</dbReference>
<dbReference type="EC" id="3.1.3.18" evidence="4"/>
<dbReference type="GO" id="GO:0008967">
    <property type="term" value="F:phosphoglycolate phosphatase activity"/>
    <property type="evidence" value="ECO:0007669"/>
    <property type="project" value="UniProtKB-EC"/>
</dbReference>
<dbReference type="SUPFAM" id="SSF56784">
    <property type="entry name" value="HAD-like"/>
    <property type="match status" value="1"/>
</dbReference>
<proteinExistence type="inferred from homology"/>
<reference evidence="5 6" key="1">
    <citation type="submission" date="2015-11" db="EMBL/GenBank/DDBJ databases">
        <title>Expanding the genomic diversity of Burkholderia species for the development of highly accurate diagnostics.</title>
        <authorList>
            <person name="Sahl J."/>
            <person name="Keim P."/>
            <person name="Wagner D."/>
        </authorList>
    </citation>
    <scope>NUCLEOTIDE SEQUENCE [LARGE SCALE GENOMIC DNA]</scope>
    <source>
        <strain evidence="5 6">MSMB2087WGS</strain>
    </source>
</reference>
<dbReference type="NCBIfam" id="TIGR01509">
    <property type="entry name" value="HAD-SF-IA-v3"/>
    <property type="match status" value="1"/>
</dbReference>
<evidence type="ECO:0000256" key="3">
    <source>
        <dbReference type="ARBA" id="ARBA00006171"/>
    </source>
</evidence>
<evidence type="ECO:0000256" key="2">
    <source>
        <dbReference type="ARBA" id="ARBA00004818"/>
    </source>
</evidence>